<accession>A0A4S3TMQ6</accession>
<comment type="similarity">
    <text evidence="1">Belongs to the NAD(P)-dependent epimerase/dehydratase family.</text>
</comment>
<sequence>MAPLSNHHILVTGGAGFIGSHLTDHLIPDNDVVVLDDFSSGDRSKVPDDATIVDADIRDTEAVSRALEDVDTVFHQAALVSVAASIDAPTRSHAINVDGTLAVLEGAREVDARVVLASSAAIYGHPETVPVPESAPKTPASPYGLEKLTIDHYARLYHERYGLEAVPLRYFNVYGPGQRGGDYSGVIDIFLEQARADAPITVHGDGSQTRDFVHVEDVVRANVLAATTDAVGRAYNVGTGSSVTVVELAELIRDATDSSSEIVHTGARDGDIDQSRADLSRSRNTLGYEPTVALRDGIADLVAHRTK</sequence>
<dbReference type="AlphaFoldDB" id="A0A4S3TMQ6"/>
<comment type="caution">
    <text evidence="3">The sequence shown here is derived from an EMBL/GenBank/DDBJ whole genome shotgun (WGS) entry which is preliminary data.</text>
</comment>
<reference evidence="3 4" key="1">
    <citation type="submission" date="2018-10" db="EMBL/GenBank/DDBJ databases">
        <title>Natronolimnobius sp. XQ-INN 246 isolated from Inner Mongolia Autonomous Region of China.</title>
        <authorList>
            <person name="Xue Q."/>
        </authorList>
    </citation>
    <scope>NUCLEOTIDE SEQUENCE [LARGE SCALE GENOMIC DNA]</scope>
    <source>
        <strain evidence="3 4">XQ-INN 246</strain>
    </source>
</reference>
<dbReference type="Proteomes" id="UP000318864">
    <property type="component" value="Unassembled WGS sequence"/>
</dbReference>
<dbReference type="PRINTS" id="PR01713">
    <property type="entry name" value="NUCEPIMERASE"/>
</dbReference>
<name>A0A4S3TMQ6_9EURY</name>
<keyword evidence="4" id="KW-1185">Reference proteome</keyword>
<dbReference type="InterPro" id="IPR001509">
    <property type="entry name" value="Epimerase_deHydtase"/>
</dbReference>
<gene>
    <name evidence="3" type="ORF">D8Y22_09830</name>
</gene>
<evidence type="ECO:0000259" key="2">
    <source>
        <dbReference type="Pfam" id="PF01370"/>
    </source>
</evidence>
<proteinExistence type="inferred from homology"/>
<dbReference type="Pfam" id="PF01370">
    <property type="entry name" value="Epimerase"/>
    <property type="match status" value="1"/>
</dbReference>
<protein>
    <submittedName>
        <fullName evidence="3">NAD-dependent epimerase/dehydratase family protein</fullName>
    </submittedName>
</protein>
<dbReference type="EMBL" id="RBZW01000022">
    <property type="protein sequence ID" value="THE64910.1"/>
    <property type="molecule type" value="Genomic_DNA"/>
</dbReference>
<dbReference type="Gene3D" id="3.90.25.10">
    <property type="entry name" value="UDP-galactose 4-epimerase, domain 1"/>
    <property type="match status" value="1"/>
</dbReference>
<organism evidence="3 4">
    <name type="scientific">Salinadaptatus halalkaliphilus</name>
    <dbReference type="NCBI Taxonomy" id="2419781"/>
    <lineage>
        <taxon>Archaea</taxon>
        <taxon>Methanobacteriati</taxon>
        <taxon>Methanobacteriota</taxon>
        <taxon>Stenosarchaea group</taxon>
        <taxon>Halobacteria</taxon>
        <taxon>Halobacteriales</taxon>
        <taxon>Natrialbaceae</taxon>
        <taxon>Salinadaptatus</taxon>
    </lineage>
</organism>
<dbReference type="SUPFAM" id="SSF51735">
    <property type="entry name" value="NAD(P)-binding Rossmann-fold domains"/>
    <property type="match status" value="1"/>
</dbReference>
<evidence type="ECO:0000313" key="4">
    <source>
        <dbReference type="Proteomes" id="UP000318864"/>
    </source>
</evidence>
<dbReference type="OrthoDB" id="4907at2157"/>
<evidence type="ECO:0000256" key="1">
    <source>
        <dbReference type="ARBA" id="ARBA00007637"/>
    </source>
</evidence>
<dbReference type="PANTHER" id="PTHR43000">
    <property type="entry name" value="DTDP-D-GLUCOSE 4,6-DEHYDRATASE-RELATED"/>
    <property type="match status" value="1"/>
</dbReference>
<dbReference type="InterPro" id="IPR036291">
    <property type="entry name" value="NAD(P)-bd_dom_sf"/>
</dbReference>
<feature type="domain" description="NAD-dependent epimerase/dehydratase" evidence="2">
    <location>
        <begin position="9"/>
        <end position="238"/>
    </location>
</feature>
<evidence type="ECO:0000313" key="3">
    <source>
        <dbReference type="EMBL" id="THE64910.1"/>
    </source>
</evidence>
<dbReference type="Gene3D" id="3.40.50.720">
    <property type="entry name" value="NAD(P)-binding Rossmann-like Domain"/>
    <property type="match status" value="1"/>
</dbReference>
<dbReference type="RefSeq" id="WP_141464530.1">
    <property type="nucleotide sequence ID" value="NZ_RBZW01000022.1"/>
</dbReference>